<dbReference type="InterPro" id="IPR027434">
    <property type="entry name" value="Homing_endonucl"/>
</dbReference>
<accession>I1XFN9</accession>
<dbReference type="Pfam" id="PF00961">
    <property type="entry name" value="LAGLIDADG_1"/>
    <property type="match status" value="1"/>
</dbReference>
<evidence type="ECO:0000313" key="1">
    <source>
        <dbReference type="EMBL" id="AFI83208.1"/>
    </source>
</evidence>
<dbReference type="AlphaFoldDB" id="I1XFN9"/>
<dbReference type="SUPFAM" id="SSF55608">
    <property type="entry name" value="Homing endonucleases"/>
    <property type="match status" value="1"/>
</dbReference>
<dbReference type="STRING" id="754476.Q7A_351"/>
<dbReference type="HOGENOM" id="CLU_1842782_0_0_6"/>
<dbReference type="InterPro" id="IPR004860">
    <property type="entry name" value="LAGLIDADG_dom"/>
</dbReference>
<gene>
    <name evidence="1" type="ordered locus">Q7A_351</name>
</gene>
<evidence type="ECO:0000313" key="2">
    <source>
        <dbReference type="Proteomes" id="UP000009144"/>
    </source>
</evidence>
<dbReference type="PATRIC" id="fig|754476.3.peg.347"/>
<keyword evidence="1" id="KW-0255">Endonuclease</keyword>
<dbReference type="EMBL" id="CP003390">
    <property type="protein sequence ID" value="AFI83208.1"/>
    <property type="molecule type" value="Genomic_DNA"/>
</dbReference>
<dbReference type="Proteomes" id="UP000009144">
    <property type="component" value="Chromosome"/>
</dbReference>
<organism evidence="1 2">
    <name type="scientific">Methylophaga nitratireducenticrescens</name>
    <dbReference type="NCBI Taxonomy" id="754476"/>
    <lineage>
        <taxon>Bacteria</taxon>
        <taxon>Pseudomonadati</taxon>
        <taxon>Pseudomonadota</taxon>
        <taxon>Gammaproteobacteria</taxon>
        <taxon>Thiotrichales</taxon>
        <taxon>Piscirickettsiaceae</taxon>
        <taxon>Methylophaga</taxon>
    </lineage>
</organism>
<dbReference type="Gene3D" id="3.10.28.10">
    <property type="entry name" value="Homing endonucleases"/>
    <property type="match status" value="1"/>
</dbReference>
<dbReference type="GO" id="GO:0004519">
    <property type="term" value="F:endonuclease activity"/>
    <property type="evidence" value="ECO:0007669"/>
    <property type="project" value="UniProtKB-KW"/>
</dbReference>
<keyword evidence="1" id="KW-0540">Nuclease</keyword>
<reference evidence="1 2" key="2">
    <citation type="journal article" date="2013" name="Int. J. Syst. Evol. Microbiol.">
        <title>Methylophaga nitratireducenticrescens sp. nov. and Methylophaga frappieri sp. nov., isolated from the biofilm of the methanol-fed denitrification system treating the seawater at the Montreal Biodome.</title>
        <authorList>
            <person name="Villeneuve C."/>
            <person name="Martineau C."/>
            <person name="Mauffrey F."/>
            <person name="Villemur R."/>
        </authorList>
    </citation>
    <scope>NUCLEOTIDE SEQUENCE [LARGE SCALE GENOMIC DNA]</scope>
    <source>
        <strain evidence="1 2">JAM1</strain>
    </source>
</reference>
<protein>
    <submittedName>
        <fullName evidence="1">LAGLIDADG endonuclease</fullName>
    </submittedName>
</protein>
<keyword evidence="1" id="KW-0378">Hydrolase</keyword>
<sequence length="139" mass="15920">MALSWAGGFIDGEGWIGIARQTRKGYDTISHRLKVAITQNNLEVLEHFKNIIGESGAINKGVRTEKMNRQTYSLVFDSRHALNVLNKIRPYLKRKGHEADAVFAMWEEGLMGKRPGAKGWPPEIYKIREKWAQKISRLK</sequence>
<dbReference type="KEGG" id="mej:Q7A_351"/>
<keyword evidence="2" id="KW-1185">Reference proteome</keyword>
<proteinExistence type="predicted"/>
<name>I1XFN9_METNJ</name>
<reference evidence="1 2" key="1">
    <citation type="journal article" date="2012" name="J. Bacteriol.">
        <title>Complete genome sequences of Methylophaga sp. strain JAM1 and Methylophaga sp. strain JAM7.</title>
        <authorList>
            <person name="Villeneuve C."/>
            <person name="Martineau C."/>
            <person name="Mauffrey F."/>
            <person name="Villemur R."/>
        </authorList>
    </citation>
    <scope>NUCLEOTIDE SEQUENCE [LARGE SCALE GENOMIC DNA]</scope>
    <source>
        <strain evidence="1 2">JAM1</strain>
    </source>
</reference>